<dbReference type="GO" id="GO:0016787">
    <property type="term" value="F:hydrolase activity"/>
    <property type="evidence" value="ECO:0007669"/>
    <property type="project" value="UniProtKB-KW"/>
</dbReference>
<evidence type="ECO:0000256" key="6">
    <source>
        <dbReference type="ARBA" id="ARBA00023125"/>
    </source>
</evidence>
<evidence type="ECO:0000313" key="9">
    <source>
        <dbReference type="EMBL" id="SFL35532.1"/>
    </source>
</evidence>
<evidence type="ECO:0000256" key="5">
    <source>
        <dbReference type="ARBA" id="ARBA00022840"/>
    </source>
</evidence>
<dbReference type="AlphaFoldDB" id="A0A1I4GZN6"/>
<dbReference type="RefSeq" id="WP_089860401.1">
    <property type="nucleotide sequence ID" value="NZ_FOTI01000009.1"/>
</dbReference>
<sequence length="866" mass="101955">MEFNYYSYADDLFAKVIQQQPAVYIFDNYYDLKIAIENYNPQPLQQQSLFLTLTEFKERLFGSEQLLVKEEKLPLLLYSVLTKAEKTELRIENYQDIYQFSSRFFAYFKLCLDYKIKQLTDLTDWQKARIDRLEKIKIRYQNLLHDLGYVDQLTLQEKMNLNIDFLTEYQQLNFFNIVNFTPYFKDLLNQLAGNFKIKLHLQLYPEDFSENDLTLKQITLPAIKQPKIEIKKNNSKLKSLAAFLTELEISSQEVELMEVGSKVEAANILSQKVDCKNSKNCHSTELYAFLQSLYSLYQSGENDTELLIDLQLLNDLLSQSIARNWLGFTAEDFQRLQELIREDYYYLDRSIIQKKLPNLKPLVKILVKLKQISSIDDLIRFLLQIAADLFQQESKDILEKFSDTLLELQSIERLGIIDDWQLYYADQGGGLFSLFLNHFAFKKITLSDNPAAVDFFPSELAPQTKRKKLLINNCIQAEFKTGSAGLYFLSEKQLQANNIHLQQKKQLTKKYKFLRHLFNADQVIIFTVENESESITPAVILEELALEYELSFVPSTLHKFTEKEVLAKFFNFKLKPALRNQDLVSFKKDLSAAQVDFGRQFNFSYYKYKYFKDCYHRFYLEYLAKLPTELEIKPALSLAVLGIIAHQVFADLLNYAKQQQIYPAQISGNIRQKLIISAIRKNKLKLDKDYLTFYEQIIAQTLNSSFLHFSKLLQKYLPVDFEDILVEWPEWDYQRQQYFSSQKVDFYLSGRIDLLIFSPTDYFIIDFKTGSGDQKQLDFYSLMLRQNYAENLPAQSRKAIYNIFAEAFEHSYHNQEKEDQLGSELQILTEKLFAVGKYERIYKSRCQSCPYQEICRVEVTADEKSY</sequence>
<evidence type="ECO:0000256" key="4">
    <source>
        <dbReference type="ARBA" id="ARBA00022806"/>
    </source>
</evidence>
<keyword evidence="6" id="KW-0238">DNA-binding</keyword>
<reference evidence="9 10" key="1">
    <citation type="submission" date="2016-10" db="EMBL/GenBank/DDBJ databases">
        <authorList>
            <person name="de Groot N.N."/>
        </authorList>
    </citation>
    <scope>NUCLEOTIDE SEQUENCE [LARGE SCALE GENOMIC DNA]</scope>
    <source>
        <strain evidence="9 10">ATCC 51327</strain>
    </source>
</reference>
<keyword evidence="3" id="KW-0378">Hydrolase</keyword>
<keyword evidence="1" id="KW-0547">Nucleotide-binding</keyword>
<keyword evidence="7" id="KW-0234">DNA repair</keyword>
<evidence type="ECO:0000259" key="8">
    <source>
        <dbReference type="Pfam" id="PF12705"/>
    </source>
</evidence>
<accession>A0A1I4GZN6</accession>
<dbReference type="SUPFAM" id="SSF52980">
    <property type="entry name" value="Restriction endonuclease-like"/>
    <property type="match status" value="1"/>
</dbReference>
<proteinExistence type="predicted"/>
<dbReference type="GO" id="GO:0004386">
    <property type="term" value="F:helicase activity"/>
    <property type="evidence" value="ECO:0007669"/>
    <property type="project" value="UniProtKB-KW"/>
</dbReference>
<dbReference type="Gene3D" id="3.90.320.10">
    <property type="match status" value="1"/>
</dbReference>
<feature type="domain" description="PD-(D/E)XK endonuclease-like" evidence="8">
    <location>
        <begin position="603"/>
        <end position="856"/>
    </location>
</feature>
<dbReference type="InterPro" id="IPR011335">
    <property type="entry name" value="Restrct_endonuc-II-like"/>
</dbReference>
<protein>
    <submittedName>
        <fullName evidence="9">PD-(D/E)XK nuclease superfamily protein</fullName>
    </submittedName>
</protein>
<dbReference type="OrthoDB" id="2109781at2"/>
<dbReference type="InterPro" id="IPR011604">
    <property type="entry name" value="PDDEXK-like_dom_sf"/>
</dbReference>
<evidence type="ECO:0000256" key="1">
    <source>
        <dbReference type="ARBA" id="ARBA00022741"/>
    </source>
</evidence>
<organism evidence="9 10">
    <name type="scientific">Halanaerobium salsuginis</name>
    <dbReference type="NCBI Taxonomy" id="29563"/>
    <lineage>
        <taxon>Bacteria</taxon>
        <taxon>Bacillati</taxon>
        <taxon>Bacillota</taxon>
        <taxon>Clostridia</taxon>
        <taxon>Halanaerobiales</taxon>
        <taxon>Halanaerobiaceae</taxon>
        <taxon>Halanaerobium</taxon>
    </lineage>
</organism>
<name>A0A1I4GZN6_9FIRM</name>
<dbReference type="GO" id="GO:0003677">
    <property type="term" value="F:DNA binding"/>
    <property type="evidence" value="ECO:0007669"/>
    <property type="project" value="UniProtKB-KW"/>
</dbReference>
<dbReference type="EMBL" id="FOTI01000009">
    <property type="protein sequence ID" value="SFL35532.1"/>
    <property type="molecule type" value="Genomic_DNA"/>
</dbReference>
<dbReference type="STRING" id="29563.SAMN02983006_00921"/>
<keyword evidence="4" id="KW-0347">Helicase</keyword>
<keyword evidence="5" id="KW-0067">ATP-binding</keyword>
<evidence type="ECO:0000313" key="10">
    <source>
        <dbReference type="Proteomes" id="UP000199006"/>
    </source>
</evidence>
<evidence type="ECO:0000256" key="2">
    <source>
        <dbReference type="ARBA" id="ARBA00022763"/>
    </source>
</evidence>
<evidence type="ECO:0000256" key="3">
    <source>
        <dbReference type="ARBA" id="ARBA00022801"/>
    </source>
</evidence>
<dbReference type="Proteomes" id="UP000199006">
    <property type="component" value="Unassembled WGS sequence"/>
</dbReference>
<dbReference type="InterPro" id="IPR038726">
    <property type="entry name" value="PDDEXK_AddAB-type"/>
</dbReference>
<dbReference type="GO" id="GO:0006281">
    <property type="term" value="P:DNA repair"/>
    <property type="evidence" value="ECO:0007669"/>
    <property type="project" value="UniProtKB-KW"/>
</dbReference>
<keyword evidence="10" id="KW-1185">Reference proteome</keyword>
<dbReference type="GO" id="GO:0005524">
    <property type="term" value="F:ATP binding"/>
    <property type="evidence" value="ECO:0007669"/>
    <property type="project" value="UniProtKB-KW"/>
</dbReference>
<dbReference type="Pfam" id="PF12705">
    <property type="entry name" value="PDDEXK_1"/>
    <property type="match status" value="1"/>
</dbReference>
<keyword evidence="2" id="KW-0227">DNA damage</keyword>
<gene>
    <name evidence="9" type="ORF">SAMN02983006_00921</name>
</gene>
<evidence type="ECO:0000256" key="7">
    <source>
        <dbReference type="ARBA" id="ARBA00023204"/>
    </source>
</evidence>